<dbReference type="AlphaFoldDB" id="A0A0M1P7U2"/>
<gene>
    <name evidence="1" type="ORF">AM231_16330</name>
</gene>
<dbReference type="RefSeq" id="WP_054403452.1">
    <property type="nucleotide sequence ID" value="NZ_LIUT01000001.1"/>
</dbReference>
<dbReference type="Proteomes" id="UP000036932">
    <property type="component" value="Unassembled WGS sequence"/>
</dbReference>
<organism evidence="1 2">
    <name type="scientific">Paenibacillus solani</name>
    <dbReference type="NCBI Taxonomy" id="1705565"/>
    <lineage>
        <taxon>Bacteria</taxon>
        <taxon>Bacillati</taxon>
        <taxon>Bacillota</taxon>
        <taxon>Bacilli</taxon>
        <taxon>Bacillales</taxon>
        <taxon>Paenibacillaceae</taxon>
        <taxon>Paenibacillus</taxon>
    </lineage>
</organism>
<dbReference type="OrthoDB" id="182122at2"/>
<accession>A0A0M1P7U2</accession>
<sequence length="235" mass="27074">MDEYTRNSFELGQNGKVEGFHRSIWEWEASINNEIQPSVDDRRIIPFDFSGPSVYRAPNSIESRIHHHLTPYTIQPIGGFVAVIPYGRLWGPTGSVLSTEGKLIHDLSPEYDEKLNRMMTPEEHPALSRRSDQDQQHVPGTVAALTFCGIHNYFHWLYDVLPRFYMLQCTGCSCHSLIMNPNPYRFFVEETLTMLGISEPTVMRTHNHFNIQADRVIMPSFMMNSHYPAGPLRFS</sequence>
<protein>
    <submittedName>
        <fullName evidence="1">Uncharacterized protein</fullName>
    </submittedName>
</protein>
<comment type="caution">
    <text evidence="1">The sequence shown here is derived from an EMBL/GenBank/DDBJ whole genome shotgun (WGS) entry which is preliminary data.</text>
</comment>
<proteinExistence type="predicted"/>
<reference evidence="2" key="1">
    <citation type="submission" date="2015-08" db="EMBL/GenBank/DDBJ databases">
        <title>Genome sequencing project for genomic taxonomy and phylogenomics of Bacillus-like bacteria.</title>
        <authorList>
            <person name="Liu B."/>
            <person name="Wang J."/>
            <person name="Zhu Y."/>
            <person name="Liu G."/>
            <person name="Chen Q."/>
            <person name="Chen Z."/>
            <person name="Lan J."/>
            <person name="Che J."/>
            <person name="Ge C."/>
            <person name="Shi H."/>
            <person name="Pan Z."/>
            <person name="Liu X."/>
        </authorList>
    </citation>
    <scope>NUCLEOTIDE SEQUENCE [LARGE SCALE GENOMIC DNA]</scope>
    <source>
        <strain evidence="2">FJAT-22460</strain>
    </source>
</reference>
<name>A0A0M1P7U2_9BACL</name>
<keyword evidence="2" id="KW-1185">Reference proteome</keyword>
<dbReference type="EMBL" id="LIUT01000001">
    <property type="protein sequence ID" value="KOR90541.1"/>
    <property type="molecule type" value="Genomic_DNA"/>
</dbReference>
<evidence type="ECO:0000313" key="1">
    <source>
        <dbReference type="EMBL" id="KOR90541.1"/>
    </source>
</evidence>
<dbReference type="PATRIC" id="fig|1705565.3.peg.5354"/>
<evidence type="ECO:0000313" key="2">
    <source>
        <dbReference type="Proteomes" id="UP000036932"/>
    </source>
</evidence>